<dbReference type="OrthoDB" id="4366798at2759"/>
<feature type="region of interest" description="Disordered" evidence="1">
    <location>
        <begin position="158"/>
        <end position="392"/>
    </location>
</feature>
<name>A0A2P5I4B6_DIAHE</name>
<sequence>MLDPTFNSIINNPSSSNMDYRRPEPDYSESKWRWPSHKFQLRIDSLFGSLYEQYNMVSIPILEPVAFHHDVFEACSTAETLPEFYKLLTERREQRLTELRQCWRQVSTRIATYPPVLDSSPDEFVNGDRWGAFLHFSREFSFDTLATYFAMFTQPSTAPRLPSPSPVPPPPNLTSAPSPTTSPSTVSPIGATLSQPRRKTSSVTISSQPDYGHTYSGQKRRCSELQYEEEPLPKKRRVDAAHSTFPDAAPVNTKLRPRTRKEANNRARRANVSAKAPPVKKRRRSEPDEDEEERPLKKERVNASDSALPDSEPVNTNLGPQAQQEEKKRVSSVSDTLAEVAAPVKRRPRPRAAQEGGDVNQTKKRRLLGAKEPQQVRRSARIRQIDDSSRRK</sequence>
<comment type="caution">
    <text evidence="2">The sequence shown here is derived from an EMBL/GenBank/DDBJ whole genome shotgun (WGS) entry which is preliminary data.</text>
</comment>
<evidence type="ECO:0000256" key="1">
    <source>
        <dbReference type="SAM" id="MobiDB-lite"/>
    </source>
</evidence>
<dbReference type="EMBL" id="MAVT02000277">
    <property type="protein sequence ID" value="POS77351.1"/>
    <property type="molecule type" value="Genomic_DNA"/>
</dbReference>
<keyword evidence="3" id="KW-1185">Reference proteome</keyword>
<evidence type="ECO:0000313" key="2">
    <source>
        <dbReference type="EMBL" id="POS77351.1"/>
    </source>
</evidence>
<reference evidence="2" key="1">
    <citation type="submission" date="2017-09" db="EMBL/GenBank/DDBJ databases">
        <title>Polyketide synthases of a Diaporthe helianthi virulent isolate.</title>
        <authorList>
            <person name="Baroncelli R."/>
        </authorList>
    </citation>
    <scope>NUCLEOTIDE SEQUENCE [LARGE SCALE GENOMIC DNA]</scope>
    <source>
        <strain evidence="2">7/96</strain>
    </source>
</reference>
<proteinExistence type="predicted"/>
<feature type="compositionally biased region" description="Low complexity" evidence="1">
    <location>
        <begin position="173"/>
        <end position="188"/>
    </location>
</feature>
<feature type="compositionally biased region" description="Basic and acidic residues" evidence="1">
    <location>
        <begin position="383"/>
        <end position="392"/>
    </location>
</feature>
<protein>
    <submittedName>
        <fullName evidence="2">Uncharacterized protein</fullName>
    </submittedName>
</protein>
<evidence type="ECO:0000313" key="3">
    <source>
        <dbReference type="Proteomes" id="UP000094444"/>
    </source>
</evidence>
<organism evidence="2 3">
    <name type="scientific">Diaporthe helianthi</name>
    <dbReference type="NCBI Taxonomy" id="158607"/>
    <lineage>
        <taxon>Eukaryota</taxon>
        <taxon>Fungi</taxon>
        <taxon>Dikarya</taxon>
        <taxon>Ascomycota</taxon>
        <taxon>Pezizomycotina</taxon>
        <taxon>Sordariomycetes</taxon>
        <taxon>Sordariomycetidae</taxon>
        <taxon>Diaporthales</taxon>
        <taxon>Diaporthaceae</taxon>
        <taxon>Diaporthe</taxon>
    </lineage>
</organism>
<dbReference type="AlphaFoldDB" id="A0A2P5I4B6"/>
<accession>A0A2P5I4B6</accession>
<dbReference type="InParanoid" id="A0A2P5I4B6"/>
<gene>
    <name evidence="2" type="ORF">DHEL01_v204254</name>
</gene>
<feature type="compositionally biased region" description="Pro residues" evidence="1">
    <location>
        <begin position="161"/>
        <end position="172"/>
    </location>
</feature>
<dbReference type="STRING" id="158607.A0A2P5I4B6"/>
<feature type="compositionally biased region" description="Polar residues" evidence="1">
    <location>
        <begin position="313"/>
        <end position="323"/>
    </location>
</feature>
<dbReference type="Proteomes" id="UP000094444">
    <property type="component" value="Unassembled WGS sequence"/>
</dbReference>